<dbReference type="GO" id="GO:0060326">
    <property type="term" value="P:cell chemotaxis"/>
    <property type="evidence" value="ECO:0007669"/>
    <property type="project" value="TreeGrafter"/>
</dbReference>
<gene>
    <name evidence="13" type="primary">CCR9_0</name>
    <name evidence="13" type="ORF">N1851_031653</name>
</gene>
<dbReference type="GO" id="GO:0006955">
    <property type="term" value="P:immune response"/>
    <property type="evidence" value="ECO:0007669"/>
    <property type="project" value="TreeGrafter"/>
</dbReference>
<feature type="region of interest" description="Disordered" evidence="10">
    <location>
        <begin position="637"/>
        <end position="664"/>
    </location>
</feature>
<dbReference type="GO" id="GO:0016493">
    <property type="term" value="F:C-C chemokine receptor activity"/>
    <property type="evidence" value="ECO:0007669"/>
    <property type="project" value="TreeGrafter"/>
</dbReference>
<comment type="caution">
    <text evidence="13">The sequence shown here is derived from an EMBL/GenBank/DDBJ whole genome shotgun (WGS) entry which is preliminary data.</text>
</comment>
<evidence type="ECO:0000256" key="8">
    <source>
        <dbReference type="ARBA" id="ARBA00023224"/>
    </source>
</evidence>
<dbReference type="PRINTS" id="PR00657">
    <property type="entry name" value="CCCHEMOKINER"/>
</dbReference>
<evidence type="ECO:0000256" key="7">
    <source>
        <dbReference type="ARBA" id="ARBA00023170"/>
    </source>
</evidence>
<feature type="transmembrane region" description="Helical" evidence="11">
    <location>
        <begin position="503"/>
        <end position="531"/>
    </location>
</feature>
<evidence type="ECO:0000256" key="6">
    <source>
        <dbReference type="ARBA" id="ARBA00023136"/>
    </source>
</evidence>
<accession>A0AA47M3M7</accession>
<name>A0AA47M3M7_MERPO</name>
<keyword evidence="7 9" id="KW-0675">Receptor</keyword>
<feature type="compositionally biased region" description="Polar residues" evidence="10">
    <location>
        <begin position="34"/>
        <end position="50"/>
    </location>
</feature>
<evidence type="ECO:0000256" key="9">
    <source>
        <dbReference type="RuleBase" id="RU000688"/>
    </source>
</evidence>
<evidence type="ECO:0000313" key="13">
    <source>
        <dbReference type="EMBL" id="KAK0132984.1"/>
    </source>
</evidence>
<keyword evidence="4 11" id="KW-1133">Transmembrane helix</keyword>
<keyword evidence="3 9" id="KW-0812">Transmembrane</keyword>
<dbReference type="GO" id="GO:0019957">
    <property type="term" value="F:C-C chemokine binding"/>
    <property type="evidence" value="ECO:0007669"/>
    <property type="project" value="TreeGrafter"/>
</dbReference>
<comment type="subcellular location">
    <subcellularLocation>
        <location evidence="1">Cell membrane</location>
        <topology evidence="1">Multi-pass membrane protein</topology>
    </subcellularLocation>
</comment>
<dbReference type="GO" id="GO:0019722">
    <property type="term" value="P:calcium-mediated signaling"/>
    <property type="evidence" value="ECO:0007669"/>
    <property type="project" value="TreeGrafter"/>
</dbReference>
<dbReference type="InterPro" id="IPR000276">
    <property type="entry name" value="GPCR_Rhodpsn"/>
</dbReference>
<dbReference type="Pfam" id="PF00001">
    <property type="entry name" value="7tm_1"/>
    <property type="match status" value="1"/>
</dbReference>
<reference evidence="13" key="1">
    <citation type="journal article" date="2023" name="Front. Mar. Sci.">
        <title>A new Merluccius polli reference genome to investigate the effects of global change in West African waters.</title>
        <authorList>
            <person name="Mateo J.L."/>
            <person name="Blanco-Fernandez C."/>
            <person name="Garcia-Vazquez E."/>
            <person name="Machado-Schiaffino G."/>
        </authorList>
    </citation>
    <scope>NUCLEOTIDE SEQUENCE</scope>
    <source>
        <strain evidence="13">C29</strain>
        <tissue evidence="13">Fin</tissue>
    </source>
</reference>
<evidence type="ECO:0000256" key="11">
    <source>
        <dbReference type="SAM" id="Phobius"/>
    </source>
</evidence>
<dbReference type="PRINTS" id="PR00237">
    <property type="entry name" value="GPCRRHODOPSN"/>
</dbReference>
<dbReference type="PROSITE" id="PS50262">
    <property type="entry name" value="G_PROTEIN_RECEP_F1_2"/>
    <property type="match status" value="1"/>
</dbReference>
<evidence type="ECO:0000313" key="14">
    <source>
        <dbReference type="Proteomes" id="UP001174136"/>
    </source>
</evidence>
<evidence type="ECO:0000256" key="1">
    <source>
        <dbReference type="ARBA" id="ARBA00004651"/>
    </source>
</evidence>
<feature type="compositionally biased region" description="Polar residues" evidence="10">
    <location>
        <begin position="1"/>
        <end position="18"/>
    </location>
</feature>
<comment type="similarity">
    <text evidence="9">Belongs to the G-protein coupled receptor 1 family.</text>
</comment>
<keyword evidence="2" id="KW-1003">Cell membrane</keyword>
<sequence>MSTQTQSSPPLAVSTLQTPAGVWKERVKRGAAMDNQSSLFPTANMENSSWKPDCNGLHQTTCITEPREEGEQGESRGRAGGEQRESRGRAEGEQGEKERRGGAGGEGEERESRGRERAEGEQRESRGRAGGEQRESRGRGRAEGEQREKERESRGRAEGEQGERESRGRERAEGEQRERESRGRAEGEREQRESRGRAGGEQGESRRGRAEGEQQRECRPGPNRDSGPCLVFQDSGPCLVFQDSGPCLVFQDSGPCLVFQDSGPCLVFQDSGPCLVFQDSGPCLVFQDSGPCLVFQDSGPCLVFQDSGSGYPDEDYDLDSSDDVCSKGWVRDFQRRFEPPLFLLIFALGTAGNLLVVLLYAAVRRRLKTMTDVYLLNLAVADLLFLATLPFWAVNAARGWVFGPHAAAFCKAVAAVYKLNLFSGMLLLACVSVDRYLAVVMVTWVRSLRREARMLYSRAASLAAWLLASLLALPEVPFAQVRESSAGLPSCELMSRAETWAKLLVLSLQVCVGFVLPLVVMTTCYSFVLRALLRARSFRKHKALRVVLAVVAVFVASQLPYNGHLMLQALQVANSSSSGAVAADCGAATRSDVAGQVVKSLAYTRACVNPFLYAFVGVRFRRDLLRVLAACAGRLRGGGGDKVASGPKRPSVMSDTETTAALSL</sequence>
<keyword evidence="6 11" id="KW-0472">Membrane</keyword>
<keyword evidence="14" id="KW-1185">Reference proteome</keyword>
<evidence type="ECO:0000256" key="10">
    <source>
        <dbReference type="SAM" id="MobiDB-lite"/>
    </source>
</evidence>
<feature type="region of interest" description="Disordered" evidence="10">
    <location>
        <begin position="1"/>
        <end position="20"/>
    </location>
</feature>
<feature type="domain" description="G-protein coupled receptors family 1 profile" evidence="12">
    <location>
        <begin position="352"/>
        <end position="613"/>
    </location>
</feature>
<feature type="transmembrane region" description="Helical" evidence="11">
    <location>
        <begin position="341"/>
        <end position="362"/>
    </location>
</feature>
<dbReference type="PANTHER" id="PTHR10489">
    <property type="entry name" value="CELL ADHESION MOLECULE"/>
    <property type="match status" value="1"/>
</dbReference>
<feature type="compositionally biased region" description="Basic and acidic residues" evidence="10">
    <location>
        <begin position="110"/>
        <end position="219"/>
    </location>
</feature>
<dbReference type="GO" id="GO:0009897">
    <property type="term" value="C:external side of plasma membrane"/>
    <property type="evidence" value="ECO:0007669"/>
    <property type="project" value="TreeGrafter"/>
</dbReference>
<dbReference type="Proteomes" id="UP001174136">
    <property type="component" value="Unassembled WGS sequence"/>
</dbReference>
<dbReference type="PROSITE" id="PS00237">
    <property type="entry name" value="G_PROTEIN_RECEP_F1_1"/>
    <property type="match status" value="1"/>
</dbReference>
<evidence type="ECO:0000256" key="5">
    <source>
        <dbReference type="ARBA" id="ARBA00023040"/>
    </source>
</evidence>
<feature type="transmembrane region" description="Helical" evidence="11">
    <location>
        <begin position="421"/>
        <end position="443"/>
    </location>
</feature>
<evidence type="ECO:0000256" key="3">
    <source>
        <dbReference type="ARBA" id="ARBA00022692"/>
    </source>
</evidence>
<dbReference type="PANTHER" id="PTHR10489:SF664">
    <property type="entry name" value="C-C CHEMOKINE RECEPTOR TYPE 9"/>
    <property type="match status" value="1"/>
</dbReference>
<protein>
    <submittedName>
        <fullName evidence="13">C-C chemokine receptor type 9</fullName>
    </submittedName>
</protein>
<feature type="compositionally biased region" description="Basic and acidic residues" evidence="10">
    <location>
        <begin position="65"/>
        <end position="101"/>
    </location>
</feature>
<feature type="compositionally biased region" description="Polar residues" evidence="10">
    <location>
        <begin position="653"/>
        <end position="664"/>
    </location>
</feature>
<organism evidence="13 14">
    <name type="scientific">Merluccius polli</name>
    <name type="common">Benguela hake</name>
    <name type="synonym">Merluccius cadenati</name>
    <dbReference type="NCBI Taxonomy" id="89951"/>
    <lineage>
        <taxon>Eukaryota</taxon>
        <taxon>Metazoa</taxon>
        <taxon>Chordata</taxon>
        <taxon>Craniata</taxon>
        <taxon>Vertebrata</taxon>
        <taxon>Euteleostomi</taxon>
        <taxon>Actinopterygii</taxon>
        <taxon>Neopterygii</taxon>
        <taxon>Teleostei</taxon>
        <taxon>Neoteleostei</taxon>
        <taxon>Acanthomorphata</taxon>
        <taxon>Zeiogadaria</taxon>
        <taxon>Gadariae</taxon>
        <taxon>Gadiformes</taxon>
        <taxon>Gadoidei</taxon>
        <taxon>Merlucciidae</taxon>
        <taxon>Merluccius</taxon>
    </lineage>
</organism>
<dbReference type="InterPro" id="IPR050119">
    <property type="entry name" value="CCR1-9-like"/>
</dbReference>
<dbReference type="AlphaFoldDB" id="A0AA47M3M7"/>
<feature type="transmembrane region" description="Helical" evidence="11">
    <location>
        <begin position="543"/>
        <end position="561"/>
    </location>
</feature>
<feature type="transmembrane region" description="Helical" evidence="11">
    <location>
        <begin position="455"/>
        <end position="473"/>
    </location>
</feature>
<dbReference type="InterPro" id="IPR000355">
    <property type="entry name" value="Chemokine_rcpt"/>
</dbReference>
<proteinExistence type="inferred from homology"/>
<feature type="region of interest" description="Disordered" evidence="10">
    <location>
        <begin position="34"/>
        <end position="226"/>
    </location>
</feature>
<evidence type="ECO:0000256" key="4">
    <source>
        <dbReference type="ARBA" id="ARBA00022989"/>
    </source>
</evidence>
<keyword evidence="5 9" id="KW-0297">G-protein coupled receptor</keyword>
<keyword evidence="8 9" id="KW-0807">Transducer</keyword>
<evidence type="ECO:0000259" key="12">
    <source>
        <dbReference type="PROSITE" id="PS50262"/>
    </source>
</evidence>
<dbReference type="SUPFAM" id="SSF81321">
    <property type="entry name" value="Family A G protein-coupled receptor-like"/>
    <property type="match status" value="1"/>
</dbReference>
<dbReference type="GO" id="GO:0007204">
    <property type="term" value="P:positive regulation of cytosolic calcium ion concentration"/>
    <property type="evidence" value="ECO:0007669"/>
    <property type="project" value="TreeGrafter"/>
</dbReference>
<dbReference type="Gene3D" id="1.20.1070.10">
    <property type="entry name" value="Rhodopsin 7-helix transmembrane proteins"/>
    <property type="match status" value="1"/>
</dbReference>
<dbReference type="EMBL" id="JAOPHQ010006041">
    <property type="protein sequence ID" value="KAK0132984.1"/>
    <property type="molecule type" value="Genomic_DNA"/>
</dbReference>
<feature type="transmembrane region" description="Helical" evidence="11">
    <location>
        <begin position="374"/>
        <end position="394"/>
    </location>
</feature>
<dbReference type="InterPro" id="IPR017452">
    <property type="entry name" value="GPCR_Rhodpsn_7TM"/>
</dbReference>
<evidence type="ECO:0000256" key="2">
    <source>
        <dbReference type="ARBA" id="ARBA00022475"/>
    </source>
</evidence>